<comment type="similarity">
    <text evidence="5">Belongs to the serine/threonine dehydratase family.</text>
</comment>
<comment type="catalytic activity">
    <reaction evidence="12">
        <text>D-serine = pyruvate + NH4(+)</text>
        <dbReference type="Rhea" id="RHEA:13977"/>
        <dbReference type="ChEBI" id="CHEBI:15361"/>
        <dbReference type="ChEBI" id="CHEBI:28938"/>
        <dbReference type="ChEBI" id="CHEBI:35247"/>
        <dbReference type="EC" id="4.3.1.18"/>
    </reaction>
</comment>
<comment type="cofactor">
    <cofactor evidence="1">
        <name>Ca(2+)</name>
        <dbReference type="ChEBI" id="CHEBI:29108"/>
    </cofactor>
</comment>
<evidence type="ECO:0000256" key="19">
    <source>
        <dbReference type="ARBA" id="ARBA00081060"/>
    </source>
</evidence>
<protein>
    <recommendedName>
        <fullName evidence="17">Serine racemase</fullName>
        <ecNumber evidence="6">4.3.1.17</ecNumber>
        <ecNumber evidence="15">4.3.1.18</ecNumber>
        <ecNumber evidence="16">5.1.1.18</ecNumber>
    </recommendedName>
    <alternativeName>
        <fullName evidence="18">D-serine ammonia-lyase</fullName>
    </alternativeName>
    <alternativeName>
        <fullName evidence="20">D-serine dehydratase</fullName>
    </alternativeName>
    <alternativeName>
        <fullName evidence="19">L-serine ammonia-lyase</fullName>
    </alternativeName>
    <alternativeName>
        <fullName evidence="10">L-serine dehydratase</fullName>
    </alternativeName>
</protein>
<comment type="caution">
    <text evidence="22">The sequence shown here is derived from an EMBL/GenBank/DDBJ whole genome shotgun (WGS) entry which is preliminary data.</text>
</comment>
<gene>
    <name evidence="22" type="ORF">P5673_014565</name>
</gene>
<evidence type="ECO:0000256" key="5">
    <source>
        <dbReference type="ARBA" id="ARBA00010869"/>
    </source>
</evidence>
<dbReference type="InterPro" id="IPR036052">
    <property type="entry name" value="TrpB-like_PALP_sf"/>
</dbReference>
<evidence type="ECO:0000256" key="15">
    <source>
        <dbReference type="ARBA" id="ARBA00066349"/>
    </source>
</evidence>
<evidence type="ECO:0000256" key="11">
    <source>
        <dbReference type="ARBA" id="ARBA00049406"/>
    </source>
</evidence>
<dbReference type="FunFam" id="3.40.50.1100:FF:000007">
    <property type="entry name" value="L-threonine dehydratase catabolic TdcB"/>
    <property type="match status" value="2"/>
</dbReference>
<dbReference type="GO" id="GO:0008721">
    <property type="term" value="F:D-serine ammonia-lyase activity"/>
    <property type="evidence" value="ECO:0007669"/>
    <property type="project" value="UniProtKB-EC"/>
</dbReference>
<dbReference type="CDD" id="cd01562">
    <property type="entry name" value="Thr-dehyd"/>
    <property type="match status" value="2"/>
</dbReference>
<comment type="catalytic activity">
    <reaction evidence="13">
        <text>L-serine = D-serine</text>
        <dbReference type="Rhea" id="RHEA:10980"/>
        <dbReference type="ChEBI" id="CHEBI:33384"/>
        <dbReference type="ChEBI" id="CHEBI:35247"/>
        <dbReference type="EC" id="5.1.1.18"/>
    </reaction>
</comment>
<evidence type="ECO:0000256" key="3">
    <source>
        <dbReference type="ARBA" id="ARBA00001936"/>
    </source>
</evidence>
<evidence type="ECO:0000256" key="18">
    <source>
        <dbReference type="ARBA" id="ARBA00076108"/>
    </source>
</evidence>
<evidence type="ECO:0000259" key="21">
    <source>
        <dbReference type="Pfam" id="PF00291"/>
    </source>
</evidence>
<evidence type="ECO:0000256" key="12">
    <source>
        <dbReference type="ARBA" id="ARBA00050422"/>
    </source>
</evidence>
<dbReference type="FunFam" id="3.40.50.1100:FF:000041">
    <property type="entry name" value="Threonine ammonia-lyase, variant"/>
    <property type="match status" value="1"/>
</dbReference>
<reference evidence="22" key="1">
    <citation type="journal article" date="2023" name="G3 (Bethesda)">
        <title>Whole genome assembly and annotation of the endangered Caribbean coral Acropora cervicornis.</title>
        <authorList>
            <person name="Selwyn J.D."/>
            <person name="Vollmer S.V."/>
        </authorList>
    </citation>
    <scope>NUCLEOTIDE SEQUENCE</scope>
    <source>
        <strain evidence="22">K2</strain>
    </source>
</reference>
<dbReference type="Gene3D" id="3.40.50.1100">
    <property type="match status" value="4"/>
</dbReference>
<organism evidence="22 23">
    <name type="scientific">Acropora cervicornis</name>
    <name type="common">Staghorn coral</name>
    <dbReference type="NCBI Taxonomy" id="6130"/>
    <lineage>
        <taxon>Eukaryota</taxon>
        <taxon>Metazoa</taxon>
        <taxon>Cnidaria</taxon>
        <taxon>Anthozoa</taxon>
        <taxon>Hexacorallia</taxon>
        <taxon>Scleractinia</taxon>
        <taxon>Astrocoeniina</taxon>
        <taxon>Acroporidae</taxon>
        <taxon>Acropora</taxon>
    </lineage>
</organism>
<evidence type="ECO:0000256" key="9">
    <source>
        <dbReference type="ARBA" id="ARBA00023239"/>
    </source>
</evidence>
<dbReference type="Pfam" id="PF00291">
    <property type="entry name" value="PALP"/>
    <property type="match status" value="2"/>
</dbReference>
<feature type="domain" description="Tryptophan synthase beta chain-like PALP" evidence="21">
    <location>
        <begin position="21"/>
        <end position="316"/>
    </location>
</feature>
<accession>A0AAD9V5T2</accession>
<evidence type="ECO:0000256" key="7">
    <source>
        <dbReference type="ARBA" id="ARBA00022842"/>
    </source>
</evidence>
<dbReference type="GO" id="GO:0006563">
    <property type="term" value="P:L-serine metabolic process"/>
    <property type="evidence" value="ECO:0007669"/>
    <property type="project" value="UniProtKB-ARBA"/>
</dbReference>
<dbReference type="InterPro" id="IPR001926">
    <property type="entry name" value="TrpB-like_PALP"/>
</dbReference>
<dbReference type="InterPro" id="IPR000634">
    <property type="entry name" value="Ser/Thr_deHydtase_PyrdxlP-BS"/>
</dbReference>
<reference evidence="22" key="2">
    <citation type="journal article" date="2023" name="Science">
        <title>Genomic signatures of disease resistance in endangered staghorn corals.</title>
        <authorList>
            <person name="Vollmer S.V."/>
            <person name="Selwyn J.D."/>
            <person name="Despard B.A."/>
            <person name="Roesel C.L."/>
        </authorList>
    </citation>
    <scope>NUCLEOTIDE SEQUENCE</scope>
    <source>
        <strain evidence="22">K2</strain>
    </source>
</reference>
<dbReference type="GO" id="GO:0018114">
    <property type="term" value="F:threonine racemase activity"/>
    <property type="evidence" value="ECO:0007669"/>
    <property type="project" value="TreeGrafter"/>
</dbReference>
<evidence type="ECO:0000256" key="13">
    <source>
        <dbReference type="ARBA" id="ARBA00051769"/>
    </source>
</evidence>
<dbReference type="EMBL" id="JARQWQ010000029">
    <property type="protein sequence ID" value="KAK2562294.1"/>
    <property type="molecule type" value="Genomic_DNA"/>
</dbReference>
<evidence type="ECO:0000256" key="16">
    <source>
        <dbReference type="ARBA" id="ARBA00066592"/>
    </source>
</evidence>
<dbReference type="PANTHER" id="PTHR43050:SF1">
    <property type="entry name" value="SERINE RACEMASE"/>
    <property type="match status" value="1"/>
</dbReference>
<dbReference type="GO" id="GO:0003941">
    <property type="term" value="F:L-serine ammonia-lyase activity"/>
    <property type="evidence" value="ECO:0007669"/>
    <property type="project" value="UniProtKB-EC"/>
</dbReference>
<name>A0AAD9V5T2_ACRCE</name>
<evidence type="ECO:0000256" key="14">
    <source>
        <dbReference type="ARBA" id="ARBA00056426"/>
    </source>
</evidence>
<comment type="catalytic activity">
    <reaction evidence="11">
        <text>L-serine = pyruvate + NH4(+)</text>
        <dbReference type="Rhea" id="RHEA:19169"/>
        <dbReference type="ChEBI" id="CHEBI:15361"/>
        <dbReference type="ChEBI" id="CHEBI:28938"/>
        <dbReference type="ChEBI" id="CHEBI:33384"/>
        <dbReference type="EC" id="4.3.1.17"/>
    </reaction>
</comment>
<dbReference type="GO" id="GO:0000287">
    <property type="term" value="F:magnesium ion binding"/>
    <property type="evidence" value="ECO:0007669"/>
    <property type="project" value="TreeGrafter"/>
</dbReference>
<dbReference type="AlphaFoldDB" id="A0AAD9V5T2"/>
<keyword evidence="9" id="KW-0456">Lyase</keyword>
<dbReference type="Proteomes" id="UP001249851">
    <property type="component" value="Unassembled WGS sequence"/>
</dbReference>
<keyword evidence="23" id="KW-1185">Reference proteome</keyword>
<evidence type="ECO:0000256" key="17">
    <source>
        <dbReference type="ARBA" id="ARBA00070760"/>
    </source>
</evidence>
<evidence type="ECO:0000313" key="23">
    <source>
        <dbReference type="Proteomes" id="UP001249851"/>
    </source>
</evidence>
<dbReference type="EC" id="4.3.1.17" evidence="6"/>
<evidence type="ECO:0000256" key="6">
    <source>
        <dbReference type="ARBA" id="ARBA00012093"/>
    </source>
</evidence>
<evidence type="ECO:0000256" key="1">
    <source>
        <dbReference type="ARBA" id="ARBA00001913"/>
    </source>
</evidence>
<evidence type="ECO:0000313" key="22">
    <source>
        <dbReference type="EMBL" id="KAK2562294.1"/>
    </source>
</evidence>
<dbReference type="EC" id="5.1.1.18" evidence="16"/>
<dbReference type="PANTHER" id="PTHR43050">
    <property type="entry name" value="SERINE / THREONINE RACEMASE FAMILY MEMBER"/>
    <property type="match status" value="1"/>
</dbReference>
<dbReference type="PROSITE" id="PS00165">
    <property type="entry name" value="DEHYDRATASE_SER_THR"/>
    <property type="match status" value="1"/>
</dbReference>
<sequence>MASADSEVSFQDVQEAATRIEPYVHRTPVMTCSSLDHMAGRALHFKCEIFQKIGAFKIRGATNAVLQLLESMPPNQKPVLVTSSSGNHAQALAFSAKTMGLQALIAMPSNAPVVKKAAVRGYGATIVDCGPNIKEVRDAATQKIIQENSPNAYLIPSSDHPHVIAGQGSIALELLEQVPFLDAIVVPVGGGGMLSGICIASKGINPNIKVYAAEPLNADDCAKSFAAKKRIPQTGSPNTVADGLRIGIGEKTWPIIRDNITDVITVTEDEIISAMRLVWERMKLLIESSAAVGVAAVLSEKFKALSHQDIKNVGVILMASVTSGEIRVTIEHIQQAAKRIAPYIHQTPIMTCSSLDKMAGRALHFKCELFQKVGAFKIRGAMNAVLQLLDSQQFDHKPVLVTHSSGNHAQALALAAKAMGLQAYIAMPRNAPPVKKEAVREYGATIVECGVSAEDREITANKILETTANSYLIPPFDHPDIIAGQGTMALELLNQVPALDSVVVPVSGGGMLSGICIAVKAIKPDIKIYAAEPLNADDCAKSFAAGRRIPLQGPPNTIADGLRTSVGHLCWPIIRDCVTDVITVTEDEIISAMRLVWERMKLLIEPSAAVGVAVVLSDKFKAIPVQRLSNVGVILCGGNVDLDNIPRSK</sequence>
<comment type="cofactor">
    <cofactor evidence="2">
        <name>pyridoxal 5'-phosphate</name>
        <dbReference type="ChEBI" id="CHEBI:597326"/>
    </cofactor>
</comment>
<dbReference type="SUPFAM" id="SSF53686">
    <property type="entry name" value="Tryptophan synthase beta subunit-like PLP-dependent enzymes"/>
    <property type="match status" value="2"/>
</dbReference>
<dbReference type="GO" id="GO:0005524">
    <property type="term" value="F:ATP binding"/>
    <property type="evidence" value="ECO:0007669"/>
    <property type="project" value="TreeGrafter"/>
</dbReference>
<dbReference type="EC" id="4.3.1.18" evidence="15"/>
<dbReference type="GO" id="GO:0030170">
    <property type="term" value="F:pyridoxal phosphate binding"/>
    <property type="evidence" value="ECO:0007669"/>
    <property type="project" value="InterPro"/>
</dbReference>
<comment type="cofactor">
    <cofactor evidence="4">
        <name>Mg(2+)</name>
        <dbReference type="ChEBI" id="CHEBI:18420"/>
    </cofactor>
</comment>
<comment type="function">
    <text evidence="14">Catalyzes the synthesis of D-serine from L-serine. D-serine is a key coagonist with glutamate at NMDA receptors. Has dehydratase activity towards both L-serine and D-serine.</text>
</comment>
<evidence type="ECO:0000256" key="10">
    <source>
        <dbReference type="ARBA" id="ARBA00031418"/>
    </source>
</evidence>
<keyword evidence="8" id="KW-0663">Pyridoxal phosphate</keyword>
<evidence type="ECO:0000256" key="20">
    <source>
        <dbReference type="ARBA" id="ARBA00081761"/>
    </source>
</evidence>
<comment type="cofactor">
    <cofactor evidence="3">
        <name>Mn(2+)</name>
        <dbReference type="ChEBI" id="CHEBI:29035"/>
    </cofactor>
</comment>
<evidence type="ECO:0000256" key="4">
    <source>
        <dbReference type="ARBA" id="ARBA00001946"/>
    </source>
</evidence>
<dbReference type="FunFam" id="3.40.50.1100:FF:000005">
    <property type="entry name" value="Threonine dehydratase catabolic"/>
    <property type="match status" value="1"/>
</dbReference>
<keyword evidence="7" id="KW-0460">Magnesium</keyword>
<evidence type="ECO:0000256" key="8">
    <source>
        <dbReference type="ARBA" id="ARBA00022898"/>
    </source>
</evidence>
<dbReference type="GO" id="GO:0030378">
    <property type="term" value="F:serine racemase activity"/>
    <property type="evidence" value="ECO:0007669"/>
    <property type="project" value="UniProtKB-EC"/>
</dbReference>
<evidence type="ECO:0000256" key="2">
    <source>
        <dbReference type="ARBA" id="ARBA00001933"/>
    </source>
</evidence>
<feature type="domain" description="Tryptophan synthase beta chain-like PALP" evidence="21">
    <location>
        <begin position="341"/>
        <end position="637"/>
    </location>
</feature>
<proteinExistence type="inferred from homology"/>
<dbReference type="GO" id="GO:0070179">
    <property type="term" value="P:D-serine biosynthetic process"/>
    <property type="evidence" value="ECO:0007669"/>
    <property type="project" value="TreeGrafter"/>
</dbReference>